<feature type="binding site" evidence="4">
    <location>
        <position position="371"/>
    </location>
    <ligand>
        <name>alpha-maltose 1-phosphate</name>
        <dbReference type="ChEBI" id="CHEBI:63576"/>
    </ligand>
</feature>
<evidence type="ECO:0000256" key="4">
    <source>
        <dbReference type="HAMAP-Rule" id="MF_02124"/>
    </source>
</evidence>
<comment type="function">
    <text evidence="4">Maltosyltransferase that uses maltose 1-phosphate (M1P) as the sugar donor to elongate linear or branched alpha-(1-&gt;4)-glucans. Is involved in a branched alpha-glucan biosynthetic pathway from trehalose, together with TreS, Mak and GlgB.</text>
</comment>
<evidence type="ECO:0000259" key="5">
    <source>
        <dbReference type="SMART" id="SM00642"/>
    </source>
</evidence>
<feature type="active site" description="Nucleophile" evidence="4">
    <location>
        <position position="370"/>
    </location>
</feature>
<feature type="active site" description="Proton donor" evidence="4">
    <location>
        <position position="399"/>
    </location>
</feature>
<evidence type="ECO:0000313" key="6">
    <source>
        <dbReference type="EMBL" id="QUS42325.1"/>
    </source>
</evidence>
<dbReference type="PANTHER" id="PTHR47786">
    <property type="entry name" value="ALPHA-1,4-GLUCAN:MALTOSE-1-PHOSPHATE MALTOSYLTRANSFERASE"/>
    <property type="match status" value="1"/>
</dbReference>
<evidence type="ECO:0000256" key="1">
    <source>
        <dbReference type="ARBA" id="ARBA00022676"/>
    </source>
</evidence>
<name>A0ABX8AIT2_9BRAD</name>
<dbReference type="InterPro" id="IPR006047">
    <property type="entry name" value="GH13_cat_dom"/>
</dbReference>
<dbReference type="Proteomes" id="UP000682843">
    <property type="component" value="Chromosome"/>
</dbReference>
<dbReference type="PANTHER" id="PTHR47786:SF2">
    <property type="entry name" value="GLYCOSYL HYDROLASE FAMILY 13 CATALYTIC DOMAIN-CONTAINING PROTEIN"/>
    <property type="match status" value="1"/>
</dbReference>
<keyword evidence="1 4" id="KW-0328">Glycosyltransferase</keyword>
<dbReference type="InterPro" id="IPR017853">
    <property type="entry name" value="GH"/>
</dbReference>
<accession>A0ABX8AIT2</accession>
<reference evidence="6 7" key="1">
    <citation type="submission" date="2019-02" db="EMBL/GenBank/DDBJ databases">
        <title>Emended description of the genus Rhodopseudomonas and description of Rhodopseudomonas albus sp. nov., a non-phototrophic, heavy-metal-tolerant bacterium isolated from garden soil.</title>
        <authorList>
            <person name="Bao Z."/>
            <person name="Cao W.W."/>
            <person name="Sato Y."/>
            <person name="Nishizawa T."/>
            <person name="Zhao J."/>
            <person name="Guo Y."/>
            <person name="Ohta H."/>
        </authorList>
    </citation>
    <scope>NUCLEOTIDE SEQUENCE [LARGE SCALE GENOMIC DNA]</scope>
    <source>
        <strain evidence="6 7">SK50-23</strain>
    </source>
</reference>
<dbReference type="RefSeq" id="WP_211913569.1">
    <property type="nucleotide sequence ID" value="NZ_CP036498.1"/>
</dbReference>
<protein>
    <recommendedName>
        <fullName evidence="4">Alpha-1,4-glucan:maltose-1-phosphate maltosyltransferase</fullName>
        <shortName evidence="4">GMPMT</shortName>
        <ecNumber evidence="4">2.4.99.16</ecNumber>
    </recommendedName>
    <alternativeName>
        <fullName evidence="4">(1-&gt;4)-alpha-D-glucan:maltose-1-phosphate alpha-D-maltosyltransferase</fullName>
    </alternativeName>
</protein>
<keyword evidence="3 4" id="KW-0119">Carbohydrate metabolism</keyword>
<evidence type="ECO:0000256" key="3">
    <source>
        <dbReference type="ARBA" id="ARBA00023277"/>
    </source>
</evidence>
<comment type="subunit">
    <text evidence="4">Homodimer.</text>
</comment>
<feature type="binding site" evidence="4">
    <location>
        <position position="334"/>
    </location>
    <ligand>
        <name>alpha-maltose 1-phosphate</name>
        <dbReference type="ChEBI" id="CHEBI:63576"/>
    </ligand>
</feature>
<keyword evidence="2 4" id="KW-0808">Transferase</keyword>
<comment type="catalytic activity">
    <reaction evidence="4">
        <text>alpha-maltose 1-phosphate + [(1-&gt;4)-alpha-D-glucosyl](n) = [(1-&gt;4)-alpha-D-glucosyl](n+2) + phosphate</text>
        <dbReference type="Rhea" id="RHEA:42692"/>
        <dbReference type="Rhea" id="RHEA-COMP:9584"/>
        <dbReference type="Rhea" id="RHEA-COMP:10183"/>
        <dbReference type="ChEBI" id="CHEBI:15444"/>
        <dbReference type="ChEBI" id="CHEBI:43474"/>
        <dbReference type="ChEBI" id="CHEBI:63576"/>
        <dbReference type="EC" id="2.4.99.16"/>
    </reaction>
</comment>
<keyword evidence="7" id="KW-1185">Reference proteome</keyword>
<comment type="similarity">
    <text evidence="4">Belongs to the glycosyl hydrolase 13 family. GlgE subfamily.</text>
</comment>
<dbReference type="Gene3D" id="3.20.20.80">
    <property type="entry name" value="Glycosidases"/>
    <property type="match status" value="1"/>
</dbReference>
<dbReference type="InterPro" id="IPR021828">
    <property type="entry name" value="GlgE_dom_N/S"/>
</dbReference>
<dbReference type="EMBL" id="CP036498">
    <property type="protein sequence ID" value="QUS42325.1"/>
    <property type="molecule type" value="Genomic_DNA"/>
</dbReference>
<sequence length="638" mass="72549">MSGAFHIEDIYPIIDGGRFPVKRIAGEAIEVWADIYRDGHEIIDAAIVWRREQDRDWQRAPMTKDVNDRWHGTFTPSDIGRYVYAIEAWTDDFATWRHGFELKLKAGQDVTLDALEGAGLMTKAQSGGEGASALIVKQCEAYLQTGETEPLLSPELELAMSEAQPRPDLTRSALLPLMIDRERARNGAWYEMIPRSQSKVPGQHGTFRDCIDRLPEIVAMGFDVLYFTPIHPIGETNRKGKNNALTAEPGDVGSPYAIGGKEGGHDAIHPDLGTLEDFHAVIAACKQHNMEVAIDVAVQCSPDHPWIKQHPDWFKRRPDGSMKYAENPPKKYQDIHNPDFTCDDAGSLWNALRDMLLYWCDQGVKIFRIDNPHTKPLRFWEWAIHEVQLKHPDALFLAEAFTRPKLMKGLAKLGFSQSYTYFTWRTAKWEIEQYLNELCAYPEREYYRPNFFVNTPDILPYHLQSGEQWMFKSRVVLAAMLSSVYGVYNGFELLEHEAIPGKEEYLDSEKYEIKTRDWHKPGNIIPYITALNFARRANPALQQISNLRFMPVENDNIIGFVKTSVDGTNTVAGAIAISRDPAELWLPIDTQVLVDGEKRNVAAVENIITGERHGVEWGGIRLRIDPQRDPAALFRCLA</sequence>
<feature type="binding site" evidence="4">
    <location>
        <position position="299"/>
    </location>
    <ligand>
        <name>alpha-maltose 1-phosphate</name>
        <dbReference type="ChEBI" id="CHEBI:63576"/>
    </ligand>
</feature>
<dbReference type="SUPFAM" id="SSF51445">
    <property type="entry name" value="(Trans)glycosidases"/>
    <property type="match status" value="1"/>
</dbReference>
<feature type="site" description="Transition state stabilizer" evidence="4">
    <location>
        <position position="457"/>
    </location>
</feature>
<feature type="binding site" evidence="4">
    <location>
        <begin position="510"/>
        <end position="511"/>
    </location>
    <ligand>
        <name>alpha-maltose 1-phosphate</name>
        <dbReference type="ChEBI" id="CHEBI:63576"/>
    </ligand>
</feature>
<dbReference type="Gene3D" id="1.20.58.80">
    <property type="entry name" value="Phosphotransferase system, lactose/cellobiose-type IIA subunit"/>
    <property type="match status" value="1"/>
</dbReference>
<dbReference type="SMART" id="SM00642">
    <property type="entry name" value="Aamy"/>
    <property type="match status" value="1"/>
</dbReference>
<dbReference type="InterPro" id="IPR013783">
    <property type="entry name" value="Ig-like_fold"/>
</dbReference>
<gene>
    <name evidence="4" type="primary">glgE</name>
    <name evidence="6" type="ORF">RPMA_08525</name>
</gene>
<feature type="domain" description="Glycosyl hydrolase family 13 catalytic" evidence="5">
    <location>
        <begin position="191"/>
        <end position="535"/>
    </location>
</feature>
<dbReference type="HAMAP" id="MF_02124">
    <property type="entry name" value="GlgE"/>
    <property type="match status" value="1"/>
</dbReference>
<organism evidence="6 7">
    <name type="scientific">Tardiphaga alba</name>
    <dbReference type="NCBI Taxonomy" id="340268"/>
    <lineage>
        <taxon>Bacteria</taxon>
        <taxon>Pseudomonadati</taxon>
        <taxon>Pseudomonadota</taxon>
        <taxon>Alphaproteobacteria</taxon>
        <taxon>Hyphomicrobiales</taxon>
        <taxon>Nitrobacteraceae</taxon>
        <taxon>Tardiphaga</taxon>
    </lineage>
</organism>
<dbReference type="EC" id="2.4.99.16" evidence="4"/>
<dbReference type="InterPro" id="IPR026585">
    <property type="entry name" value="GlgE"/>
</dbReference>
<dbReference type="Pfam" id="PF11896">
    <property type="entry name" value="GlgE_dom_N_S"/>
    <property type="match status" value="1"/>
</dbReference>
<dbReference type="Gene3D" id="2.60.40.10">
    <property type="entry name" value="Immunoglobulins"/>
    <property type="match status" value="1"/>
</dbReference>
<feature type="binding site" evidence="4">
    <location>
        <position position="239"/>
    </location>
    <ligand>
        <name>alpha-maltose 1-phosphate</name>
        <dbReference type="ChEBI" id="CHEBI:63576"/>
    </ligand>
</feature>
<proteinExistence type="inferred from homology"/>
<dbReference type="CDD" id="cd11344">
    <property type="entry name" value="AmyAc_GlgE_like"/>
    <property type="match status" value="1"/>
</dbReference>
<evidence type="ECO:0000313" key="7">
    <source>
        <dbReference type="Proteomes" id="UP000682843"/>
    </source>
</evidence>
<evidence type="ECO:0000256" key="2">
    <source>
        <dbReference type="ARBA" id="ARBA00022679"/>
    </source>
</evidence>